<keyword evidence="1 5" id="KW-0489">Methyltransferase</keyword>
<dbReference type="InterPro" id="IPR002052">
    <property type="entry name" value="DNA_methylase_N6_adenine_CS"/>
</dbReference>
<dbReference type="NCBIfam" id="TIGR00536">
    <property type="entry name" value="hemK_fam"/>
    <property type="match status" value="1"/>
</dbReference>
<evidence type="ECO:0000256" key="3">
    <source>
        <dbReference type="ARBA" id="ARBA00022691"/>
    </source>
</evidence>
<accession>A0A6N2SML5</accession>
<feature type="domain" description="Methyltransferase small" evidence="6">
    <location>
        <begin position="98"/>
        <end position="191"/>
    </location>
</feature>
<dbReference type="PANTHER" id="PTHR18895">
    <property type="entry name" value="HEMK METHYLTRANSFERASE"/>
    <property type="match status" value="1"/>
</dbReference>
<comment type="caution">
    <text evidence="5">Lacks conserved residue(s) required for the propagation of feature annotation.</text>
</comment>
<dbReference type="HAMAP" id="MF_02126">
    <property type="entry name" value="RF_methyltr_PrmC"/>
    <property type="match status" value="1"/>
</dbReference>
<dbReference type="PROSITE" id="PS00092">
    <property type="entry name" value="N6_MTASE"/>
    <property type="match status" value="1"/>
</dbReference>
<dbReference type="NCBIfam" id="TIGR03534">
    <property type="entry name" value="RF_mod_PrmC"/>
    <property type="match status" value="1"/>
</dbReference>
<dbReference type="FunFam" id="3.40.50.150:FF:000053">
    <property type="entry name" value="Release factor glutamine methyltransferase"/>
    <property type="match status" value="1"/>
</dbReference>
<dbReference type="SUPFAM" id="SSF53335">
    <property type="entry name" value="S-adenosyl-L-methionine-dependent methyltransferases"/>
    <property type="match status" value="1"/>
</dbReference>
<dbReference type="InterPro" id="IPR019874">
    <property type="entry name" value="RF_methyltr_PrmC"/>
</dbReference>
<evidence type="ECO:0000313" key="8">
    <source>
        <dbReference type="EMBL" id="VYS94252.1"/>
    </source>
</evidence>
<name>A0A6N2SML5_BLAHA</name>
<dbReference type="Gene3D" id="3.40.50.150">
    <property type="entry name" value="Vaccinia Virus protein VP39"/>
    <property type="match status" value="1"/>
</dbReference>
<dbReference type="Pfam" id="PF05175">
    <property type="entry name" value="MTS"/>
    <property type="match status" value="1"/>
</dbReference>
<comment type="similarity">
    <text evidence="5">Belongs to the protein N5-glutamine methyltransferase family. PrmC subfamily.</text>
</comment>
<dbReference type="InterPro" id="IPR004556">
    <property type="entry name" value="HemK-like"/>
</dbReference>
<keyword evidence="2 5" id="KW-0808">Transferase</keyword>
<dbReference type="GO" id="GO:0003676">
    <property type="term" value="F:nucleic acid binding"/>
    <property type="evidence" value="ECO:0007669"/>
    <property type="project" value="InterPro"/>
</dbReference>
<dbReference type="GO" id="GO:0032259">
    <property type="term" value="P:methylation"/>
    <property type="evidence" value="ECO:0007669"/>
    <property type="project" value="UniProtKB-KW"/>
</dbReference>
<protein>
    <recommendedName>
        <fullName evidence="5">Release factor glutamine methyltransferase</fullName>
        <shortName evidence="5">RF MTase</shortName>
        <ecNumber evidence="5">2.1.1.297</ecNumber>
    </recommendedName>
    <alternativeName>
        <fullName evidence="5">N5-glutamine methyltransferase PrmC</fullName>
    </alternativeName>
    <alternativeName>
        <fullName evidence="5">Protein-(glutamine-N5) MTase PrmC</fullName>
    </alternativeName>
    <alternativeName>
        <fullName evidence="5">Protein-glutamine N-methyltransferase PrmC</fullName>
    </alternativeName>
</protein>
<keyword evidence="3 5" id="KW-0949">S-adenosyl-L-methionine</keyword>
<dbReference type="InterPro" id="IPR050320">
    <property type="entry name" value="N5-glutamine_MTase"/>
</dbReference>
<reference evidence="8" key="1">
    <citation type="submission" date="2019-11" db="EMBL/GenBank/DDBJ databases">
        <authorList>
            <person name="Feng L."/>
        </authorList>
    </citation>
    <scope>NUCLEOTIDE SEQUENCE</scope>
    <source>
        <strain evidence="8">BhanseniiLFYP23</strain>
    </source>
</reference>
<dbReference type="CDD" id="cd02440">
    <property type="entry name" value="AdoMet_MTases"/>
    <property type="match status" value="1"/>
</dbReference>
<organism evidence="8">
    <name type="scientific">Blautia hansenii</name>
    <name type="common">Ruminococcus hansenii</name>
    <dbReference type="NCBI Taxonomy" id="1322"/>
    <lineage>
        <taxon>Bacteria</taxon>
        <taxon>Bacillati</taxon>
        <taxon>Bacillota</taxon>
        <taxon>Clostridia</taxon>
        <taxon>Lachnospirales</taxon>
        <taxon>Lachnospiraceae</taxon>
        <taxon>Blautia</taxon>
    </lineage>
</organism>
<evidence type="ECO:0000256" key="5">
    <source>
        <dbReference type="HAMAP-Rule" id="MF_02126"/>
    </source>
</evidence>
<feature type="binding site" evidence="5">
    <location>
        <begin position="185"/>
        <end position="188"/>
    </location>
    <ligand>
        <name>substrate</name>
    </ligand>
</feature>
<dbReference type="GO" id="GO:0102559">
    <property type="term" value="F:peptide chain release factor N(5)-glutamine methyltransferase activity"/>
    <property type="evidence" value="ECO:0007669"/>
    <property type="project" value="UniProtKB-EC"/>
</dbReference>
<evidence type="ECO:0000259" key="6">
    <source>
        <dbReference type="Pfam" id="PF05175"/>
    </source>
</evidence>
<dbReference type="Pfam" id="PF17827">
    <property type="entry name" value="PrmC_N"/>
    <property type="match status" value="1"/>
</dbReference>
<dbReference type="AlphaFoldDB" id="A0A6N2SML5"/>
<proteinExistence type="inferred from homology"/>
<dbReference type="Gene3D" id="1.10.8.10">
    <property type="entry name" value="DNA helicase RuvA subunit, C-terminal domain"/>
    <property type="match status" value="1"/>
</dbReference>
<evidence type="ECO:0000259" key="7">
    <source>
        <dbReference type="Pfam" id="PF17827"/>
    </source>
</evidence>
<evidence type="ECO:0000256" key="4">
    <source>
        <dbReference type="ARBA" id="ARBA00048391"/>
    </source>
</evidence>
<feature type="binding site" evidence="5">
    <location>
        <position position="185"/>
    </location>
    <ligand>
        <name>S-adenosyl-L-methionine</name>
        <dbReference type="ChEBI" id="CHEBI:59789"/>
    </ligand>
</feature>
<comment type="catalytic activity">
    <reaction evidence="4 5">
        <text>L-glutaminyl-[peptide chain release factor] + S-adenosyl-L-methionine = N(5)-methyl-L-glutaminyl-[peptide chain release factor] + S-adenosyl-L-homocysteine + H(+)</text>
        <dbReference type="Rhea" id="RHEA:42896"/>
        <dbReference type="Rhea" id="RHEA-COMP:10271"/>
        <dbReference type="Rhea" id="RHEA-COMP:10272"/>
        <dbReference type="ChEBI" id="CHEBI:15378"/>
        <dbReference type="ChEBI" id="CHEBI:30011"/>
        <dbReference type="ChEBI" id="CHEBI:57856"/>
        <dbReference type="ChEBI" id="CHEBI:59789"/>
        <dbReference type="ChEBI" id="CHEBI:61891"/>
        <dbReference type="EC" id="2.1.1.297"/>
    </reaction>
</comment>
<comment type="function">
    <text evidence="5">Methylates the class 1 translation termination release factors RF1/PrfA and RF2/PrfB on the glutamine residue of the universally conserved GGQ motif.</text>
</comment>
<dbReference type="InterPro" id="IPR040758">
    <property type="entry name" value="PrmC_N"/>
</dbReference>
<dbReference type="RefSeq" id="WP_156342178.1">
    <property type="nucleotide sequence ID" value="NZ_CACRSY010000008.1"/>
</dbReference>
<dbReference type="InterPro" id="IPR029063">
    <property type="entry name" value="SAM-dependent_MTases_sf"/>
</dbReference>
<dbReference type="EC" id="2.1.1.297" evidence="5"/>
<feature type="binding site" evidence="5">
    <location>
        <position position="144"/>
    </location>
    <ligand>
        <name>S-adenosyl-L-methionine</name>
        <dbReference type="ChEBI" id="CHEBI:59789"/>
    </ligand>
</feature>
<dbReference type="EMBL" id="CACRSY010000008">
    <property type="protein sequence ID" value="VYS94252.1"/>
    <property type="molecule type" value="Genomic_DNA"/>
</dbReference>
<dbReference type="PANTHER" id="PTHR18895:SF74">
    <property type="entry name" value="MTRF1L RELEASE FACTOR GLUTAMINE METHYLTRANSFERASE"/>
    <property type="match status" value="1"/>
</dbReference>
<evidence type="ECO:0000256" key="1">
    <source>
        <dbReference type="ARBA" id="ARBA00022603"/>
    </source>
</evidence>
<dbReference type="InterPro" id="IPR007848">
    <property type="entry name" value="Small_mtfrase_dom"/>
</dbReference>
<feature type="domain" description="Release factor glutamine methyltransferase N-terminal" evidence="7">
    <location>
        <begin position="6"/>
        <end position="75"/>
    </location>
</feature>
<evidence type="ECO:0000256" key="2">
    <source>
        <dbReference type="ARBA" id="ARBA00022679"/>
    </source>
</evidence>
<sequence>MKTYKDALEYGKQRLLECEIEDANLDAWLLLEYVSGISRSWYFIHENEEISEDDIEEYQILIEQRGKHIPLQQLTKEAYFYGMKFFVNENVLIPRQDTEVLVEQVLSLSKGKENLKLLDMCTGSGCILLALLANLKQASGTGVDLSEKALEVAQRNGEELGIEVSWVQSDLFDKVSGSYDIIVSNPPYIETSVIEGLMDEVKLYEPRMALDGTEDGLFFYREITMQAGKYLKNNGILAFEIGYNQGKAVSEFMKENGYEEVQVLQDLAGLDRVVTGRIEKEEQHV</sequence>
<gene>
    <name evidence="5 8" type="primary">prmC</name>
    <name evidence="8" type="ORF">BHLFYP23_02175</name>
</gene>